<accession>A0A9P8M1W6</accession>
<dbReference type="GO" id="GO:0003677">
    <property type="term" value="F:DNA binding"/>
    <property type="evidence" value="ECO:0007669"/>
    <property type="project" value="InterPro"/>
</dbReference>
<dbReference type="GO" id="GO:0016020">
    <property type="term" value="C:membrane"/>
    <property type="evidence" value="ECO:0007669"/>
    <property type="project" value="UniProtKB-SubCell"/>
</dbReference>
<feature type="transmembrane region" description="Helical" evidence="5">
    <location>
        <begin position="738"/>
        <end position="758"/>
    </location>
</feature>
<keyword evidence="3" id="KW-0539">Nucleus</keyword>
<evidence type="ECO:0000313" key="8">
    <source>
        <dbReference type="EMBL" id="KAH0592193.1"/>
    </source>
</evidence>
<feature type="transmembrane region" description="Helical" evidence="5">
    <location>
        <begin position="715"/>
        <end position="732"/>
    </location>
</feature>
<dbReference type="Pfam" id="PF07690">
    <property type="entry name" value="MFS_1"/>
    <property type="match status" value="1"/>
</dbReference>
<dbReference type="GO" id="GO:0022857">
    <property type="term" value="F:transmembrane transporter activity"/>
    <property type="evidence" value="ECO:0007669"/>
    <property type="project" value="InterPro"/>
</dbReference>
<feature type="compositionally biased region" description="Polar residues" evidence="4">
    <location>
        <begin position="19"/>
        <end position="35"/>
    </location>
</feature>
<keyword evidence="5" id="KW-0812">Transmembrane</keyword>
<dbReference type="InterPro" id="IPR027417">
    <property type="entry name" value="P-loop_NTPase"/>
</dbReference>
<dbReference type="InterPro" id="IPR007219">
    <property type="entry name" value="XnlR_reg_dom"/>
</dbReference>
<evidence type="ECO:0000256" key="1">
    <source>
        <dbReference type="ARBA" id="ARBA00004141"/>
    </source>
</evidence>
<dbReference type="Gene3D" id="3.40.50.300">
    <property type="entry name" value="P-loop containing nucleotide triphosphate hydrolases"/>
    <property type="match status" value="1"/>
</dbReference>
<feature type="domain" description="Nephrocystin 3-like N-terminal" evidence="7">
    <location>
        <begin position="1260"/>
        <end position="1430"/>
    </location>
</feature>
<feature type="compositionally biased region" description="Low complexity" evidence="4">
    <location>
        <begin position="36"/>
        <end position="51"/>
    </location>
</feature>
<keyword evidence="9" id="KW-1185">Reference proteome</keyword>
<dbReference type="Pfam" id="PF04082">
    <property type="entry name" value="Fungal_trans"/>
    <property type="match status" value="1"/>
</dbReference>
<reference evidence="8 9" key="1">
    <citation type="submission" date="2020-07" db="EMBL/GenBank/DDBJ databases">
        <title>Metarhizium humberi genome.</title>
        <authorList>
            <person name="Lysoe E."/>
        </authorList>
    </citation>
    <scope>NUCLEOTIDE SEQUENCE [LARGE SCALE GENOMIC DNA]</scope>
    <source>
        <strain evidence="8 9">ESALQ1638</strain>
    </source>
</reference>
<keyword evidence="2" id="KW-0677">Repeat</keyword>
<dbReference type="SUPFAM" id="SSF103473">
    <property type="entry name" value="MFS general substrate transporter"/>
    <property type="match status" value="1"/>
</dbReference>
<dbReference type="GO" id="GO:0008270">
    <property type="term" value="F:zinc ion binding"/>
    <property type="evidence" value="ECO:0007669"/>
    <property type="project" value="InterPro"/>
</dbReference>
<feature type="transmembrane region" description="Helical" evidence="5">
    <location>
        <begin position="770"/>
        <end position="796"/>
    </location>
</feature>
<evidence type="ECO:0000256" key="2">
    <source>
        <dbReference type="ARBA" id="ARBA00022737"/>
    </source>
</evidence>
<evidence type="ECO:0000256" key="5">
    <source>
        <dbReference type="SAM" id="Phobius"/>
    </source>
</evidence>
<dbReference type="EMBL" id="JACEFI010000035">
    <property type="protein sequence ID" value="KAH0592193.1"/>
    <property type="molecule type" value="Genomic_DNA"/>
</dbReference>
<dbReference type="SUPFAM" id="SSF52540">
    <property type="entry name" value="P-loop containing nucleoside triphosphate hydrolases"/>
    <property type="match status" value="1"/>
</dbReference>
<dbReference type="Gene3D" id="1.20.1720.10">
    <property type="entry name" value="Multidrug resistance protein D"/>
    <property type="match status" value="1"/>
</dbReference>
<proteinExistence type="predicted"/>
<feature type="transmembrane region" description="Helical" evidence="5">
    <location>
        <begin position="816"/>
        <end position="835"/>
    </location>
</feature>
<evidence type="ECO:0000259" key="6">
    <source>
        <dbReference type="Pfam" id="PF04082"/>
    </source>
</evidence>
<dbReference type="Pfam" id="PF24883">
    <property type="entry name" value="NPHP3_N"/>
    <property type="match status" value="1"/>
</dbReference>
<dbReference type="PANTHER" id="PTHR47431:SF4">
    <property type="entry name" value="ZN(II)2CYS6 TRANSCRIPTION FACTOR (EUROFUNG)"/>
    <property type="match status" value="1"/>
</dbReference>
<evidence type="ECO:0000313" key="9">
    <source>
        <dbReference type="Proteomes" id="UP000764110"/>
    </source>
</evidence>
<feature type="region of interest" description="Disordered" evidence="4">
    <location>
        <begin position="1977"/>
        <end position="1996"/>
    </location>
</feature>
<gene>
    <name evidence="8" type="ORF">MHUMG1_10049</name>
</gene>
<comment type="caution">
    <text evidence="8">The sequence shown here is derived from an EMBL/GenBank/DDBJ whole genome shotgun (WGS) entry which is preliminary data.</text>
</comment>
<dbReference type="InterPro" id="IPR011701">
    <property type="entry name" value="MFS"/>
</dbReference>
<feature type="compositionally biased region" description="Low complexity" evidence="4">
    <location>
        <begin position="1"/>
        <end position="17"/>
    </location>
</feature>
<evidence type="ECO:0008006" key="10">
    <source>
        <dbReference type="Google" id="ProtNLM"/>
    </source>
</evidence>
<dbReference type="InterPro" id="IPR056884">
    <property type="entry name" value="NPHP3-like_N"/>
</dbReference>
<evidence type="ECO:0000256" key="3">
    <source>
        <dbReference type="ARBA" id="ARBA00023242"/>
    </source>
</evidence>
<evidence type="ECO:0000259" key="7">
    <source>
        <dbReference type="Pfam" id="PF24883"/>
    </source>
</evidence>
<dbReference type="GO" id="GO:0006351">
    <property type="term" value="P:DNA-templated transcription"/>
    <property type="evidence" value="ECO:0007669"/>
    <property type="project" value="InterPro"/>
</dbReference>
<name>A0A9P8M1W6_9HYPO</name>
<protein>
    <recommendedName>
        <fullName evidence="10">Transcription factor domain-containing protein</fullName>
    </recommendedName>
</protein>
<dbReference type="Proteomes" id="UP000764110">
    <property type="component" value="Unassembled WGS sequence"/>
</dbReference>
<keyword evidence="5" id="KW-0472">Membrane</keyword>
<dbReference type="PANTHER" id="PTHR47431">
    <property type="entry name" value="ZN(II)2CYS6 TRANSCRIPTION FACTOR (EUROFUNG)-RELATED"/>
    <property type="match status" value="1"/>
</dbReference>
<feature type="transmembrane region" description="Helical" evidence="5">
    <location>
        <begin position="847"/>
        <end position="868"/>
    </location>
</feature>
<feature type="region of interest" description="Disordered" evidence="4">
    <location>
        <begin position="960"/>
        <end position="990"/>
    </location>
</feature>
<dbReference type="InterPro" id="IPR036259">
    <property type="entry name" value="MFS_trans_sf"/>
</dbReference>
<evidence type="ECO:0000256" key="4">
    <source>
        <dbReference type="SAM" id="MobiDB-lite"/>
    </source>
</evidence>
<organism evidence="8 9">
    <name type="scientific">Metarhizium humberi</name>
    <dbReference type="NCBI Taxonomy" id="2596975"/>
    <lineage>
        <taxon>Eukaryota</taxon>
        <taxon>Fungi</taxon>
        <taxon>Dikarya</taxon>
        <taxon>Ascomycota</taxon>
        <taxon>Pezizomycotina</taxon>
        <taxon>Sordariomycetes</taxon>
        <taxon>Hypocreomycetidae</taxon>
        <taxon>Hypocreales</taxon>
        <taxon>Clavicipitaceae</taxon>
        <taxon>Metarhizium</taxon>
    </lineage>
</organism>
<dbReference type="CDD" id="cd12148">
    <property type="entry name" value="fungal_TF_MHR"/>
    <property type="match status" value="1"/>
</dbReference>
<feature type="region of interest" description="Disordered" evidence="4">
    <location>
        <begin position="1"/>
        <end position="51"/>
    </location>
</feature>
<keyword evidence="5" id="KW-1133">Transmembrane helix</keyword>
<comment type="subcellular location">
    <subcellularLocation>
        <location evidence="1">Membrane</location>
        <topology evidence="1">Multi-pass membrane protein</topology>
    </subcellularLocation>
</comment>
<sequence>MQKRTAATDAAVTAANAPSPRQLQVLTPTNTASNVGSDASLGSDSSQSPSALTVRSWSDRDTSLLDLYYEYFHPSHPFVLPRRALQAKLSLLDDLPSLRLLVNVMQYIGSCYRDPVARQHHLRASIYASDAAVDGFTVQSTLLMSLAESMCDELTEAEKLFARALAQARLIGMNKKDFADAEVGFDPVLAESWRRTWWMVYVVDANYCIMRQDYKTALLGGENSVDLPCEDESYDQLTIPPTASTMSDYQCREYALDDTSFSSFTYLIDANRIYVRAIRSSTQYSGVSQAEMICGNMEAEIASWFIMLPPSKRDLPVQQDAMNQLMFQAHIMMYTALVFLHRPLSNLSYNAAEALSDCGSPPPPLRPEASIGSIMDHQKHADKLFDAIRKQNQCLILLPMRAAQLSPFLICTVACCTIAHLVACKGAFEPDEAEIARCRIRVSMGTLKHYEDIWPKARKILTQLKKIAHAVLQAGAVAQTPIADFEMLAEQDAMFANFFDRDWLQAFESSAAQHAYEHASEVQGLVKMAHLVRNTALGTTVRLLSRDTCLCFPVDSAKYQRMNIDQAAPYGGSIDPLSDDKDAAADVKVNWWFITRLIKEAANPSSESDDDPENPQNWAQWRKMFVSSVICALRVVDIRAERRVRRCISQKPRLQNGLGPLLFSSLGEIAFIGRNPVYIVAFFIFVVLSVGTALCDSFAGLVVLRFLQGFFGSPYLATGAATLGDVFSIIYLPYPLAAWSGAMYAGLALSPILSSFAIEAKGWRRSPGDFAWLSAFVFAVLVSCILGTIWYCAWYHLTSEARVRKLGTFDSQETSLRPGLLGVLGVPVGMLLFGWTSRESVPWEVPTLGIITYCGCSFVVGLGIFIHLPTSYPQYAASLFAADDALRSAFASGAIFSTTAQVNIELFMGLGFFMSGLANALGPTASETKARRLLPEEDQDTSVEPISVSSISIHGKLGRQPAVDDGHDQISPVDSRSISTSHHTTIDEPSQAVVDDAPASDLWSAAYREAVESLGEDIDVAILKGKGIEQLFHQLEELNTELTEQSAFLAGVEYLQRIKVPLEKFKLALDLATPLTDMQPVSAAVFGVVKGVTAIAISFAAADVEFAKKIGEMLEQMSYIDECDTLGQKSENKNIHKALVSVYQKILEFYQAAYDILTRRKVKLVLKIILENDKLPAIISEFITRASNLRNLIHTTTLEVVQEIQAMLYDQQSKSPFLSASLPTSAKILILSVAAWLGRESELVQSEHHDSLQAIRADEACEFLLKHAHFLNWYCGNDATGSQKLIMVGDMGSGKSVSMAFLVDELVKKSQFQLPRAKVYYYYCQSGKTDNYASFLSTWILQLLEDFPAKKKAFVELYNQARTQGDRNPGKNKTFLERILKGFLGDVDRLLFIAIDGLDEFDRRSRKQLVEFLDTSMQVTSKLKVVLSTRPEDEILELLGETPKVYVSSHAGRDGIIVKKIVNDRLNHLSPDVKGLIIRTLSERANGSAIWTNTVVQLIEGLEIRALGPMKTFLEDIPLPDRLHTLYSQCITKCTSNRPENKPIAVTALKFLSVVRRPLSILELSWAVTLALAGDSVTSIESLADLVDSGRVMSLIRPFVAHIDFGDVKKRQVRLLHLSVKDFVTQSLASSGMPHTPSAECCAEMLEAELMNTCVRYLLLDEVGQRHLFSDEQLAIEALPQEVDLFNDDSEPNNYTANCSWDEWEETMIRYDPTERGFGELFVYASCYWVEHWSVITRPSLVELASIEKLCEPGSTRIHNWIEQNRRPGCVILPRVVFDPSLYDPLGIAALFSSPDMFRHVVESSDFGSAKFLPESIMRAADQLIQWGDICRLRMLPLDEKAKHRLLTFEFFRLVIHQWFGRKTDLRRQNWDGVFDFIYDALDVMIREKWANKLFCAAAAKCCLPMIQRLVGRARINKELESELCCRDSPDADETLNNSALNPSTDASGSVPLVIEEWSKYDSPSCNSCPRRRCRKPLPGTTAGPAPGATPTAATPRQTWLTARSTMEALPPGTLSTRSRTTDMMVVRVEGKSGNQKADMNVHVTIEVPDVGGGVCGDITKVGGAMAGSLHGILGGIFTLASVGCK</sequence>
<feature type="transmembrane region" description="Helical" evidence="5">
    <location>
        <begin position="679"/>
        <end position="703"/>
    </location>
</feature>
<feature type="domain" description="Xylanolytic transcriptional activator regulatory" evidence="6">
    <location>
        <begin position="65"/>
        <end position="255"/>
    </location>
</feature>